<feature type="region of interest" description="Disordered" evidence="1">
    <location>
        <begin position="1"/>
        <end position="51"/>
    </location>
</feature>
<feature type="region of interest" description="Disordered" evidence="1">
    <location>
        <begin position="233"/>
        <end position="315"/>
    </location>
</feature>
<sequence>MAITGNSDRDHTTPKEAHLKEKEEKEKSDASKDVPDSSSDPSVLKDNGTDRVLKILTITDNRYIDEAEEEDSIKAGVTETDIFAEKSDDDDNLQVSLPNEKEDDNTTTSQPQQCELSVSLSSEKEPTSCTITTQPQQCELSVSLSSEKEPTSCTITTQPQQQTGKQQVSDFVDEDQQGWSKADLEANCEKSDKDGEEENCSPLTNWSDSTDPWAVAKLLLTQYPEVILHLMSDGVLEKDSTNSSESQDKEKTEDLKETDLDKDVEEESEKIDTFADENSASSCHDNSTEDVEENEAVFEKDTEEALEKTMKGTKG</sequence>
<gene>
    <name evidence="2" type="ORF">BRAFLDRAFT_84621</name>
</gene>
<name>C3ZH59_BRAFL</name>
<accession>C3ZH59</accession>
<feature type="compositionally biased region" description="Basic and acidic residues" evidence="1">
    <location>
        <begin position="235"/>
        <end position="261"/>
    </location>
</feature>
<feature type="compositionally biased region" description="Basic and acidic residues" evidence="1">
    <location>
        <begin position="297"/>
        <end position="315"/>
    </location>
</feature>
<feature type="compositionally biased region" description="Basic and acidic residues" evidence="1">
    <location>
        <begin position="7"/>
        <end position="35"/>
    </location>
</feature>
<feature type="compositionally biased region" description="Basic and acidic residues" evidence="1">
    <location>
        <begin position="182"/>
        <end position="193"/>
    </location>
</feature>
<dbReference type="InParanoid" id="C3ZH59"/>
<feature type="compositionally biased region" description="Low complexity" evidence="1">
    <location>
        <begin position="151"/>
        <end position="167"/>
    </location>
</feature>
<evidence type="ECO:0000256" key="1">
    <source>
        <dbReference type="SAM" id="MobiDB-lite"/>
    </source>
</evidence>
<feature type="region of interest" description="Disordered" evidence="1">
    <location>
        <begin position="149"/>
        <end position="209"/>
    </location>
</feature>
<dbReference type="AlphaFoldDB" id="C3ZH59"/>
<reference evidence="2" key="1">
    <citation type="journal article" date="2008" name="Nature">
        <title>The amphioxus genome and the evolution of the chordate karyotype.</title>
        <authorList>
            <consortium name="US DOE Joint Genome Institute (JGI-PGF)"/>
            <person name="Putnam N.H."/>
            <person name="Butts T."/>
            <person name="Ferrier D.E.K."/>
            <person name="Furlong R.F."/>
            <person name="Hellsten U."/>
            <person name="Kawashima T."/>
            <person name="Robinson-Rechavi M."/>
            <person name="Shoguchi E."/>
            <person name="Terry A."/>
            <person name="Yu J.-K."/>
            <person name="Benito-Gutierrez E.L."/>
            <person name="Dubchak I."/>
            <person name="Garcia-Fernandez J."/>
            <person name="Gibson-Brown J.J."/>
            <person name="Grigoriev I.V."/>
            <person name="Horton A.C."/>
            <person name="de Jong P.J."/>
            <person name="Jurka J."/>
            <person name="Kapitonov V.V."/>
            <person name="Kohara Y."/>
            <person name="Kuroki Y."/>
            <person name="Lindquist E."/>
            <person name="Lucas S."/>
            <person name="Osoegawa K."/>
            <person name="Pennacchio L.A."/>
            <person name="Salamov A.A."/>
            <person name="Satou Y."/>
            <person name="Sauka-Spengler T."/>
            <person name="Schmutz J."/>
            <person name="Shin-I T."/>
            <person name="Toyoda A."/>
            <person name="Bronner-Fraser M."/>
            <person name="Fujiyama A."/>
            <person name="Holland L.Z."/>
            <person name="Holland P.W.H."/>
            <person name="Satoh N."/>
            <person name="Rokhsar D.S."/>
        </authorList>
    </citation>
    <scope>NUCLEOTIDE SEQUENCE [LARGE SCALE GENOMIC DNA]</scope>
    <source>
        <strain evidence="2">S238N-H82</strain>
        <tissue evidence="2">Testes</tissue>
    </source>
</reference>
<feature type="compositionally biased region" description="Polar residues" evidence="1">
    <location>
        <begin position="106"/>
        <end position="127"/>
    </location>
</feature>
<evidence type="ECO:0000313" key="2">
    <source>
        <dbReference type="EMBL" id="EEN48206.1"/>
    </source>
</evidence>
<proteinExistence type="predicted"/>
<feature type="region of interest" description="Disordered" evidence="1">
    <location>
        <begin position="67"/>
        <end position="127"/>
    </location>
</feature>
<feature type="compositionally biased region" description="Polar residues" evidence="1">
    <location>
        <begin position="276"/>
        <end position="285"/>
    </location>
</feature>
<dbReference type="EMBL" id="GG666621">
    <property type="protein sequence ID" value="EEN48206.1"/>
    <property type="molecule type" value="Genomic_DNA"/>
</dbReference>
<organism>
    <name type="scientific">Branchiostoma floridae</name>
    <name type="common">Florida lancelet</name>
    <name type="synonym">Amphioxus</name>
    <dbReference type="NCBI Taxonomy" id="7739"/>
    <lineage>
        <taxon>Eukaryota</taxon>
        <taxon>Metazoa</taxon>
        <taxon>Chordata</taxon>
        <taxon>Cephalochordata</taxon>
        <taxon>Leptocardii</taxon>
        <taxon>Amphioxiformes</taxon>
        <taxon>Branchiostomatidae</taxon>
        <taxon>Branchiostoma</taxon>
    </lineage>
</organism>
<protein>
    <submittedName>
        <fullName evidence="2">Uncharacterized protein</fullName>
    </submittedName>
</protein>